<dbReference type="PRINTS" id="PR00080">
    <property type="entry name" value="SDRFAMILY"/>
</dbReference>
<evidence type="ECO:0000256" key="1">
    <source>
        <dbReference type="ARBA" id="ARBA00006484"/>
    </source>
</evidence>
<evidence type="ECO:0000256" key="2">
    <source>
        <dbReference type="ARBA" id="ARBA00022857"/>
    </source>
</evidence>
<name>A0A072NZ05_9EURO</name>
<dbReference type="OrthoDB" id="47007at2759"/>
<reference evidence="4 5" key="1">
    <citation type="submission" date="2013-03" db="EMBL/GenBank/DDBJ databases">
        <title>The Genome Sequence of Exophiala aquamarina CBS 119918.</title>
        <authorList>
            <consortium name="The Broad Institute Genomics Platform"/>
            <person name="Cuomo C."/>
            <person name="de Hoog S."/>
            <person name="Gorbushina A."/>
            <person name="Walker B."/>
            <person name="Young S.K."/>
            <person name="Zeng Q."/>
            <person name="Gargeya S."/>
            <person name="Fitzgerald M."/>
            <person name="Haas B."/>
            <person name="Abouelleil A."/>
            <person name="Allen A.W."/>
            <person name="Alvarado L."/>
            <person name="Arachchi H.M."/>
            <person name="Berlin A.M."/>
            <person name="Chapman S.B."/>
            <person name="Gainer-Dewar J."/>
            <person name="Goldberg J."/>
            <person name="Griggs A."/>
            <person name="Gujja S."/>
            <person name="Hansen M."/>
            <person name="Howarth C."/>
            <person name="Imamovic A."/>
            <person name="Ireland A."/>
            <person name="Larimer J."/>
            <person name="McCowan C."/>
            <person name="Murphy C."/>
            <person name="Pearson M."/>
            <person name="Poon T.W."/>
            <person name="Priest M."/>
            <person name="Roberts A."/>
            <person name="Saif S."/>
            <person name="Shea T."/>
            <person name="Sisk P."/>
            <person name="Sykes S."/>
            <person name="Wortman J."/>
            <person name="Nusbaum C."/>
            <person name="Birren B."/>
        </authorList>
    </citation>
    <scope>NUCLEOTIDE SEQUENCE [LARGE SCALE GENOMIC DNA]</scope>
    <source>
        <strain evidence="4 5">CBS 119918</strain>
    </source>
</reference>
<dbReference type="EMBL" id="AMGV01000018">
    <property type="protein sequence ID" value="KEF52248.1"/>
    <property type="molecule type" value="Genomic_DNA"/>
</dbReference>
<dbReference type="InterPro" id="IPR036291">
    <property type="entry name" value="NAD(P)-bd_dom_sf"/>
</dbReference>
<sequence>MASPISQGSLAGMVGIVSGSSSGIGAAIARELSERGAEVVINYPFEREKANAEAVLSSLVGSGGIIVEGDLSTVDGPKKIVDEVIKHYGHLEILVNNAGVINHANLSDETLEGWEFIVNTNARGPFLLTQAALPHLTKGRGRIVNIVSTSNRFPPAGQTLYSGSKGMVNAFTRVWAKELPPLYGCTVNAVSPGVTMTPGLKNCPDELKGFLEKAYAQTPTGHRAANPSEIAYAVVNFCEEKARWINGTHIMVTGGNEID</sequence>
<keyword evidence="2" id="KW-0521">NADP</keyword>
<dbReference type="AlphaFoldDB" id="A0A072NZ05"/>
<accession>A0A072NZ05</accession>
<dbReference type="Proteomes" id="UP000027920">
    <property type="component" value="Unassembled WGS sequence"/>
</dbReference>
<dbReference type="GeneID" id="25286386"/>
<evidence type="ECO:0000256" key="3">
    <source>
        <dbReference type="ARBA" id="ARBA00023002"/>
    </source>
</evidence>
<evidence type="ECO:0000313" key="5">
    <source>
        <dbReference type="Proteomes" id="UP000027920"/>
    </source>
</evidence>
<dbReference type="InterPro" id="IPR002347">
    <property type="entry name" value="SDR_fam"/>
</dbReference>
<dbReference type="FunFam" id="3.40.50.720:FF:000084">
    <property type="entry name" value="Short-chain dehydrogenase reductase"/>
    <property type="match status" value="1"/>
</dbReference>
<dbReference type="HOGENOM" id="CLU_010194_1_3_1"/>
<dbReference type="RefSeq" id="XP_013254838.1">
    <property type="nucleotide sequence ID" value="XM_013399384.1"/>
</dbReference>
<proteinExistence type="inferred from homology"/>
<dbReference type="STRING" id="1182545.A0A072NZ05"/>
<dbReference type="PANTHER" id="PTHR48107">
    <property type="entry name" value="NADPH-DEPENDENT ALDEHYDE REDUCTASE-LIKE PROTEIN, CHLOROPLASTIC-RELATED"/>
    <property type="match status" value="1"/>
</dbReference>
<comment type="caution">
    <text evidence="4">The sequence shown here is derived from an EMBL/GenBank/DDBJ whole genome shotgun (WGS) entry which is preliminary data.</text>
</comment>
<comment type="similarity">
    <text evidence="1">Belongs to the short-chain dehydrogenases/reductases (SDR) family.</text>
</comment>
<dbReference type="Gene3D" id="3.40.50.720">
    <property type="entry name" value="NAD(P)-binding Rossmann-like Domain"/>
    <property type="match status" value="1"/>
</dbReference>
<evidence type="ECO:0000313" key="4">
    <source>
        <dbReference type="EMBL" id="KEF52248.1"/>
    </source>
</evidence>
<protein>
    <submittedName>
        <fullName evidence="4">3-oxoacyl-[acyl-carrier protein] reductase</fullName>
    </submittedName>
</protein>
<gene>
    <name evidence="4" type="ORF">A1O9_11488</name>
</gene>
<dbReference type="GO" id="GO:0016614">
    <property type="term" value="F:oxidoreductase activity, acting on CH-OH group of donors"/>
    <property type="evidence" value="ECO:0007669"/>
    <property type="project" value="UniProtKB-ARBA"/>
</dbReference>
<dbReference type="PRINTS" id="PR00081">
    <property type="entry name" value="GDHRDH"/>
</dbReference>
<dbReference type="PANTHER" id="PTHR48107:SF7">
    <property type="entry name" value="RE15974P"/>
    <property type="match status" value="1"/>
</dbReference>
<keyword evidence="3" id="KW-0560">Oxidoreductase</keyword>
<dbReference type="SUPFAM" id="SSF51735">
    <property type="entry name" value="NAD(P)-binding Rossmann-fold domains"/>
    <property type="match status" value="1"/>
</dbReference>
<dbReference type="Pfam" id="PF13561">
    <property type="entry name" value="adh_short_C2"/>
    <property type="match status" value="1"/>
</dbReference>
<organism evidence="4 5">
    <name type="scientific">Exophiala aquamarina CBS 119918</name>
    <dbReference type="NCBI Taxonomy" id="1182545"/>
    <lineage>
        <taxon>Eukaryota</taxon>
        <taxon>Fungi</taxon>
        <taxon>Dikarya</taxon>
        <taxon>Ascomycota</taxon>
        <taxon>Pezizomycotina</taxon>
        <taxon>Eurotiomycetes</taxon>
        <taxon>Chaetothyriomycetidae</taxon>
        <taxon>Chaetothyriales</taxon>
        <taxon>Herpotrichiellaceae</taxon>
        <taxon>Exophiala</taxon>
    </lineage>
</organism>
<dbReference type="VEuPathDB" id="FungiDB:A1O9_11488"/>
<keyword evidence="5" id="KW-1185">Reference proteome</keyword>
<dbReference type="CDD" id="cd05233">
    <property type="entry name" value="SDR_c"/>
    <property type="match status" value="1"/>
</dbReference>